<organism evidence="2 3">
    <name type="scientific">Caenorhabditis angaria</name>
    <dbReference type="NCBI Taxonomy" id="860376"/>
    <lineage>
        <taxon>Eukaryota</taxon>
        <taxon>Metazoa</taxon>
        <taxon>Ecdysozoa</taxon>
        <taxon>Nematoda</taxon>
        <taxon>Chromadorea</taxon>
        <taxon>Rhabditida</taxon>
        <taxon>Rhabditina</taxon>
        <taxon>Rhabditomorpha</taxon>
        <taxon>Rhabditoidea</taxon>
        <taxon>Rhabditidae</taxon>
        <taxon>Peloderinae</taxon>
        <taxon>Caenorhabditis</taxon>
    </lineage>
</organism>
<proteinExistence type="predicted"/>
<keyword evidence="3" id="KW-1185">Reference proteome</keyword>
<dbReference type="Gene3D" id="1.20.940.10">
    <property type="entry name" value="Functional domain of the splicing factor Prp18"/>
    <property type="match status" value="1"/>
</dbReference>
<sequence length="230" mass="25672">MTSFHRPVFDSFVIKSEESNEPKVKNDPFIIRPKSSTAFTPTATPPPVTQNAWTAESAIPNVVVENKKRLSTSHSRLNTLEFQSQTFSPPNFIDDSDRRRPTTSWGPGREPKKAAGDVSLTGPQLLPFLIKASLRLPQTKSKGVQLRLEELNKKIGDLSEPCIKKLNFVVDALDRGAYDEAYQDFLAMQTSFPREIQGVWVSGLRLLTHELMVQQKISRVGSAGGHVRSQ</sequence>
<protein>
    <submittedName>
        <fullName evidence="2">Uncharacterized protein</fullName>
    </submittedName>
</protein>
<dbReference type="EMBL" id="CANHGI010000003">
    <property type="protein sequence ID" value="CAI5444778.1"/>
    <property type="molecule type" value="Genomic_DNA"/>
</dbReference>
<gene>
    <name evidence="2" type="ORF">CAMP_LOCUS7415</name>
</gene>
<dbReference type="Proteomes" id="UP001152747">
    <property type="component" value="Unassembled WGS sequence"/>
</dbReference>
<name>A0A9P1IHT7_9PELO</name>
<comment type="caution">
    <text evidence="2">The sequence shown here is derived from an EMBL/GenBank/DDBJ whole genome shotgun (WGS) entry which is preliminary data.</text>
</comment>
<accession>A0A9P1IHT7</accession>
<evidence type="ECO:0000256" key="1">
    <source>
        <dbReference type="SAM" id="MobiDB-lite"/>
    </source>
</evidence>
<reference evidence="2" key="1">
    <citation type="submission" date="2022-11" db="EMBL/GenBank/DDBJ databases">
        <authorList>
            <person name="Kikuchi T."/>
        </authorList>
    </citation>
    <scope>NUCLEOTIDE SEQUENCE</scope>
    <source>
        <strain evidence="2">PS1010</strain>
    </source>
</reference>
<evidence type="ECO:0000313" key="2">
    <source>
        <dbReference type="EMBL" id="CAI5444778.1"/>
    </source>
</evidence>
<dbReference type="OrthoDB" id="5791256at2759"/>
<feature type="region of interest" description="Disordered" evidence="1">
    <location>
        <begin position="86"/>
        <end position="119"/>
    </location>
</feature>
<dbReference type="AlphaFoldDB" id="A0A9P1IHT7"/>
<evidence type="ECO:0000313" key="3">
    <source>
        <dbReference type="Proteomes" id="UP001152747"/>
    </source>
</evidence>